<feature type="transmembrane region" description="Helical" evidence="1">
    <location>
        <begin position="222"/>
        <end position="247"/>
    </location>
</feature>
<gene>
    <name evidence="2" type="ORF">ACFS7Y_21695</name>
</gene>
<keyword evidence="1" id="KW-0812">Transmembrane</keyword>
<proteinExistence type="predicted"/>
<evidence type="ECO:0008006" key="4">
    <source>
        <dbReference type="Google" id="ProtNLM"/>
    </source>
</evidence>
<reference evidence="3" key="1">
    <citation type="journal article" date="2019" name="Int. J. Syst. Evol. Microbiol.">
        <title>The Global Catalogue of Microorganisms (GCM) 10K type strain sequencing project: providing services to taxonomists for standard genome sequencing and annotation.</title>
        <authorList>
            <consortium name="The Broad Institute Genomics Platform"/>
            <consortium name="The Broad Institute Genome Sequencing Center for Infectious Disease"/>
            <person name="Wu L."/>
            <person name="Ma J."/>
        </authorList>
    </citation>
    <scope>NUCLEOTIDE SEQUENCE [LARGE SCALE GENOMIC DNA]</scope>
    <source>
        <strain evidence="3">KCTC 22814</strain>
    </source>
</reference>
<keyword evidence="1" id="KW-1133">Transmembrane helix</keyword>
<feature type="transmembrane region" description="Helical" evidence="1">
    <location>
        <begin position="20"/>
        <end position="42"/>
    </location>
</feature>
<protein>
    <recommendedName>
        <fullName evidence="4">DoxX family protein</fullName>
    </recommendedName>
</protein>
<dbReference type="EMBL" id="JBHUPB010000015">
    <property type="protein sequence ID" value="MFD2970019.1"/>
    <property type="molecule type" value="Genomic_DNA"/>
</dbReference>
<feature type="transmembrane region" description="Helical" evidence="1">
    <location>
        <begin position="196"/>
        <end position="216"/>
    </location>
</feature>
<comment type="caution">
    <text evidence="2">The sequence shown here is derived from an EMBL/GenBank/DDBJ whole genome shotgun (WGS) entry which is preliminary data.</text>
</comment>
<dbReference type="RefSeq" id="WP_320183502.1">
    <property type="nucleotide sequence ID" value="NZ_CP138332.1"/>
</dbReference>
<evidence type="ECO:0000313" key="3">
    <source>
        <dbReference type="Proteomes" id="UP001597525"/>
    </source>
</evidence>
<name>A0ABW6BNM0_9SPHI</name>
<keyword evidence="1" id="KW-0472">Membrane</keyword>
<feature type="transmembrane region" description="Helical" evidence="1">
    <location>
        <begin position="83"/>
        <end position="105"/>
    </location>
</feature>
<keyword evidence="3" id="KW-1185">Reference proteome</keyword>
<accession>A0ABW6BNM0</accession>
<sequence length="417" mass="48340">MTEIVSRNTAAWTFSAKISFRFAFILILAFVLLMNNGAFPFFKIITQPVMKLVEQFVPWFSEHILHYQYDFKILPNGSGDTSFSWVLLLIMVITAAIGSIVWSILDRKRKSYNTCHYWLSVVVRYYLACMLINYGVIKMMHAQMPPPTLHRLMEPLGEFSPMGLAWTFFGFSKEYSFFVGLVEVLSAFLFFRKTVVLGALITVATAINVMSVNYFFDVPVKMLSTALFVLALFLLIPHLQALYKLLIKGEAATLVSQRNPIFDKPRKRTIIYTIKAILLLIFGITQVTSTLQRNQLIQQYYKKSPLLGIYRIASDDNLHESIPATWRSIVFEFEGSATVRDIDYQPIRQQIQLDTSKRTISLNNFTFDYQLEENGNISLRKIWDNETEEIKLIKINPADFELQKQGFRWIQEYPNNR</sequence>
<feature type="transmembrane region" description="Helical" evidence="1">
    <location>
        <begin position="268"/>
        <end position="287"/>
    </location>
</feature>
<evidence type="ECO:0000313" key="2">
    <source>
        <dbReference type="EMBL" id="MFD2970019.1"/>
    </source>
</evidence>
<organism evidence="2 3">
    <name type="scientific">Sphingobacterium bambusae</name>
    <dbReference type="NCBI Taxonomy" id="662858"/>
    <lineage>
        <taxon>Bacteria</taxon>
        <taxon>Pseudomonadati</taxon>
        <taxon>Bacteroidota</taxon>
        <taxon>Sphingobacteriia</taxon>
        <taxon>Sphingobacteriales</taxon>
        <taxon>Sphingobacteriaceae</taxon>
        <taxon>Sphingobacterium</taxon>
    </lineage>
</organism>
<feature type="transmembrane region" description="Helical" evidence="1">
    <location>
        <begin position="117"/>
        <end position="137"/>
    </location>
</feature>
<evidence type="ECO:0000256" key="1">
    <source>
        <dbReference type="SAM" id="Phobius"/>
    </source>
</evidence>
<dbReference type="Proteomes" id="UP001597525">
    <property type="component" value="Unassembled WGS sequence"/>
</dbReference>